<dbReference type="EMBL" id="NHSJ01000126">
    <property type="protein sequence ID" value="PPQ27260.1"/>
    <property type="molecule type" value="Genomic_DNA"/>
</dbReference>
<gene>
    <name evidence="5" type="ORF">CCR94_20750</name>
</gene>
<keyword evidence="6" id="KW-1185">Reference proteome</keyword>
<dbReference type="Proteomes" id="UP000239089">
    <property type="component" value="Unassembled WGS sequence"/>
</dbReference>
<organism evidence="5 6">
    <name type="scientific">Rhodoblastus sphagnicola</name>
    <dbReference type="NCBI Taxonomy" id="333368"/>
    <lineage>
        <taxon>Bacteria</taxon>
        <taxon>Pseudomonadati</taxon>
        <taxon>Pseudomonadota</taxon>
        <taxon>Alphaproteobacteria</taxon>
        <taxon>Hyphomicrobiales</taxon>
        <taxon>Rhodoblastaceae</taxon>
        <taxon>Rhodoblastus</taxon>
    </lineage>
</organism>
<evidence type="ECO:0000313" key="5">
    <source>
        <dbReference type="EMBL" id="PPQ27260.1"/>
    </source>
</evidence>
<evidence type="ECO:0000256" key="1">
    <source>
        <dbReference type="ARBA" id="ARBA00005369"/>
    </source>
</evidence>
<dbReference type="InterPro" id="IPR029063">
    <property type="entry name" value="SAM-dependent_MTases_sf"/>
</dbReference>
<keyword evidence="4" id="KW-0472">Membrane</keyword>
<protein>
    <recommendedName>
        <fullName evidence="2">Protein-L-isoaspartate O-methyltransferase</fullName>
    </recommendedName>
    <alternativeName>
        <fullName evidence="3">Protein L-isoaspartyl methyltransferase</fullName>
    </alternativeName>
</protein>
<name>A0A2S6MY20_9HYPH</name>
<dbReference type="GO" id="GO:0004719">
    <property type="term" value="F:protein-L-isoaspartate (D-aspartate) O-methyltransferase activity"/>
    <property type="evidence" value="ECO:0007669"/>
    <property type="project" value="InterPro"/>
</dbReference>
<sequence length="274" mass="28806">MRRRRRNLTRAPILDSGGRRPYKVSVHYPSAGTSRRPFRGGSMSETLADSFAADPFAGLRETMVERQIRTFDVSDLAVQERMKTVPREIFVDDAYVSLAYSDARVLVTGTSPRELTAPLILGRMLKEAHVRATDRALVVGGASGYAAALLAGLALSVVSLDEDAALSARAQASFTRLCLANATSVTGPLRQGAAAAAPFDLILVDGVVTGGLEALCDQLTEGGRMVAIVGDAPGARTGRATLFTRADSQTSGCGLFSASAATLTALTAPPVFVF</sequence>
<comment type="similarity">
    <text evidence="1">Belongs to the methyltransferase superfamily. L-isoaspartyl/D-aspartyl protein methyltransferase family.</text>
</comment>
<accession>A0A2S6MY20</accession>
<feature type="transmembrane region" description="Helical" evidence="4">
    <location>
        <begin position="136"/>
        <end position="160"/>
    </location>
</feature>
<keyword evidence="4" id="KW-1133">Transmembrane helix</keyword>
<keyword evidence="4" id="KW-0812">Transmembrane</keyword>
<evidence type="ECO:0000256" key="3">
    <source>
        <dbReference type="ARBA" id="ARBA00030757"/>
    </source>
</evidence>
<evidence type="ECO:0000313" key="6">
    <source>
        <dbReference type="Proteomes" id="UP000239089"/>
    </source>
</evidence>
<dbReference type="PANTHER" id="PTHR11579">
    <property type="entry name" value="PROTEIN-L-ISOASPARTATE O-METHYLTRANSFERASE"/>
    <property type="match status" value="1"/>
</dbReference>
<dbReference type="GO" id="GO:0005737">
    <property type="term" value="C:cytoplasm"/>
    <property type="evidence" value="ECO:0007669"/>
    <property type="project" value="TreeGrafter"/>
</dbReference>
<dbReference type="SUPFAM" id="SSF53335">
    <property type="entry name" value="S-adenosyl-L-methionine-dependent methyltransferases"/>
    <property type="match status" value="1"/>
</dbReference>
<evidence type="ECO:0000256" key="4">
    <source>
        <dbReference type="SAM" id="Phobius"/>
    </source>
</evidence>
<dbReference type="Pfam" id="PF01135">
    <property type="entry name" value="PCMT"/>
    <property type="match status" value="1"/>
</dbReference>
<reference evidence="5 6" key="1">
    <citation type="journal article" date="2018" name="Arch. Microbiol.">
        <title>New insights into the metabolic potential of the phototrophic purple bacterium Rhodopila globiformis DSM 161(T) from its draft genome sequence and evidence for a vanadium-dependent nitrogenase.</title>
        <authorList>
            <person name="Imhoff J.F."/>
            <person name="Rahn T."/>
            <person name="Kunzel S."/>
            <person name="Neulinger S.C."/>
        </authorList>
    </citation>
    <scope>NUCLEOTIDE SEQUENCE [LARGE SCALE GENOMIC DNA]</scope>
    <source>
        <strain evidence="5 6">DSM 16996</strain>
    </source>
</reference>
<dbReference type="InterPro" id="IPR000682">
    <property type="entry name" value="PCMT"/>
</dbReference>
<comment type="caution">
    <text evidence="5">The sequence shown here is derived from an EMBL/GenBank/DDBJ whole genome shotgun (WGS) entry which is preliminary data.</text>
</comment>
<dbReference type="AlphaFoldDB" id="A0A2S6MY20"/>
<proteinExistence type="inferred from homology"/>
<evidence type="ECO:0000256" key="2">
    <source>
        <dbReference type="ARBA" id="ARBA00013346"/>
    </source>
</evidence>
<dbReference type="PANTHER" id="PTHR11579:SF18">
    <property type="entry name" value="PROTEIN-L-ISOASPARTATE O-METHYLTRANSFERASE"/>
    <property type="match status" value="1"/>
</dbReference>
<dbReference type="Gene3D" id="3.40.50.150">
    <property type="entry name" value="Vaccinia Virus protein VP39"/>
    <property type="match status" value="1"/>
</dbReference>